<feature type="transmembrane region" description="Helical" evidence="7">
    <location>
        <begin position="137"/>
        <end position="163"/>
    </location>
</feature>
<dbReference type="GO" id="GO:0005886">
    <property type="term" value="C:plasma membrane"/>
    <property type="evidence" value="ECO:0007669"/>
    <property type="project" value="UniProtKB-SubCell"/>
</dbReference>
<keyword evidence="10" id="KW-1185">Reference proteome</keyword>
<evidence type="ECO:0000256" key="4">
    <source>
        <dbReference type="ARBA" id="ARBA00022692"/>
    </source>
</evidence>
<evidence type="ECO:0000256" key="2">
    <source>
        <dbReference type="ARBA" id="ARBA00010792"/>
    </source>
</evidence>
<evidence type="ECO:0000256" key="7">
    <source>
        <dbReference type="SAM" id="Phobius"/>
    </source>
</evidence>
<feature type="transmembrane region" description="Helical" evidence="7">
    <location>
        <begin position="175"/>
        <end position="193"/>
    </location>
</feature>
<comment type="subcellular location">
    <subcellularLocation>
        <location evidence="1">Cell membrane</location>
        <topology evidence="1">Multi-pass membrane protein</topology>
    </subcellularLocation>
</comment>
<evidence type="ECO:0000256" key="6">
    <source>
        <dbReference type="ARBA" id="ARBA00023136"/>
    </source>
</evidence>
<evidence type="ECO:0000313" key="9">
    <source>
        <dbReference type="EMBL" id="VEP13898.1"/>
    </source>
</evidence>
<dbReference type="EMBL" id="CAACVJ010000141">
    <property type="protein sequence ID" value="VEP13898.1"/>
    <property type="molecule type" value="Genomic_DNA"/>
</dbReference>
<keyword evidence="3" id="KW-1003">Cell membrane</keyword>
<dbReference type="InterPro" id="IPR051311">
    <property type="entry name" value="DedA_domain"/>
</dbReference>
<evidence type="ECO:0000256" key="1">
    <source>
        <dbReference type="ARBA" id="ARBA00004651"/>
    </source>
</evidence>
<comment type="similarity">
    <text evidence="2">Belongs to the DedA family.</text>
</comment>
<protein>
    <submittedName>
        <fullName evidence="9">Alkaline phosphatase-like protein</fullName>
    </submittedName>
</protein>
<name>A0A563VR05_9CYAN</name>
<feature type="transmembrane region" description="Helical" evidence="7">
    <location>
        <begin position="50"/>
        <end position="71"/>
    </location>
</feature>
<dbReference type="PANTHER" id="PTHR42709">
    <property type="entry name" value="ALKALINE PHOSPHATASE LIKE PROTEIN"/>
    <property type="match status" value="1"/>
</dbReference>
<feature type="domain" description="VTT" evidence="8">
    <location>
        <begin position="30"/>
        <end position="160"/>
    </location>
</feature>
<evidence type="ECO:0000256" key="5">
    <source>
        <dbReference type="ARBA" id="ARBA00022989"/>
    </source>
</evidence>
<dbReference type="PANTHER" id="PTHR42709:SF6">
    <property type="entry name" value="UNDECAPRENYL PHOSPHATE TRANSPORTER A"/>
    <property type="match status" value="1"/>
</dbReference>
<dbReference type="AlphaFoldDB" id="A0A563VR05"/>
<gene>
    <name evidence="9" type="primary">apl</name>
    <name evidence="9" type="ORF">H1P_2250016</name>
</gene>
<keyword evidence="4 7" id="KW-0812">Transmembrane</keyword>
<keyword evidence="5 7" id="KW-1133">Transmembrane helix</keyword>
<dbReference type="RefSeq" id="WP_144872163.1">
    <property type="nucleotide sequence ID" value="NZ_LR213971.1"/>
</dbReference>
<sequence>MLESIIDTIDSLGYVGIALLMALENLIPPIPSELIMPLAGFTVTQGKMNFILVAIAGTIGSVLGATPWYFLGKYWGLNRTKQIADRYGKWLTLSGEDVVKAKVWFDRRGYTATAIGRLIPGIRTYISLPAGISKMPLVFFLIYSAIGTIFWVSFLTGAGYIFGANYEQVGMYLKPISTIVLIGIFSATIYWVIKRKVTS</sequence>
<dbReference type="InterPro" id="IPR032816">
    <property type="entry name" value="VTT_dom"/>
</dbReference>
<proteinExistence type="inferred from homology"/>
<organism evidence="9 10">
    <name type="scientific">Hyella patelloides LEGE 07179</name>
    <dbReference type="NCBI Taxonomy" id="945734"/>
    <lineage>
        <taxon>Bacteria</taxon>
        <taxon>Bacillati</taxon>
        <taxon>Cyanobacteriota</taxon>
        <taxon>Cyanophyceae</taxon>
        <taxon>Pleurocapsales</taxon>
        <taxon>Hyellaceae</taxon>
        <taxon>Hyella</taxon>
    </lineage>
</organism>
<dbReference type="OrthoDB" id="9813426at2"/>
<keyword evidence="6 7" id="KW-0472">Membrane</keyword>
<dbReference type="Pfam" id="PF09335">
    <property type="entry name" value="VTT_dom"/>
    <property type="match status" value="1"/>
</dbReference>
<evidence type="ECO:0000256" key="3">
    <source>
        <dbReference type="ARBA" id="ARBA00022475"/>
    </source>
</evidence>
<accession>A0A563VR05</accession>
<reference evidence="9 10" key="1">
    <citation type="submission" date="2019-01" db="EMBL/GenBank/DDBJ databases">
        <authorList>
            <person name="Brito A."/>
        </authorList>
    </citation>
    <scope>NUCLEOTIDE SEQUENCE [LARGE SCALE GENOMIC DNA]</scope>
    <source>
        <strain evidence="9">1</strain>
    </source>
</reference>
<evidence type="ECO:0000313" key="10">
    <source>
        <dbReference type="Proteomes" id="UP000320055"/>
    </source>
</evidence>
<feature type="transmembrane region" description="Helical" evidence="7">
    <location>
        <begin position="12"/>
        <end position="30"/>
    </location>
</feature>
<evidence type="ECO:0000259" key="8">
    <source>
        <dbReference type="Pfam" id="PF09335"/>
    </source>
</evidence>
<dbReference type="Proteomes" id="UP000320055">
    <property type="component" value="Unassembled WGS sequence"/>
</dbReference>